<evidence type="ECO:0000313" key="1">
    <source>
        <dbReference type="EMBL" id="JAH08231.1"/>
    </source>
</evidence>
<name>A0A0E9PUF3_ANGAN</name>
<reference evidence="1" key="1">
    <citation type="submission" date="2014-11" db="EMBL/GenBank/DDBJ databases">
        <authorList>
            <person name="Amaro Gonzalez C."/>
        </authorList>
    </citation>
    <scope>NUCLEOTIDE SEQUENCE</scope>
</reference>
<sequence>MNLTCQCCQGNHTLQLKSQIPLHMKR</sequence>
<organism evidence="1">
    <name type="scientific">Anguilla anguilla</name>
    <name type="common">European freshwater eel</name>
    <name type="synonym">Muraena anguilla</name>
    <dbReference type="NCBI Taxonomy" id="7936"/>
    <lineage>
        <taxon>Eukaryota</taxon>
        <taxon>Metazoa</taxon>
        <taxon>Chordata</taxon>
        <taxon>Craniata</taxon>
        <taxon>Vertebrata</taxon>
        <taxon>Euteleostomi</taxon>
        <taxon>Actinopterygii</taxon>
        <taxon>Neopterygii</taxon>
        <taxon>Teleostei</taxon>
        <taxon>Anguilliformes</taxon>
        <taxon>Anguillidae</taxon>
        <taxon>Anguilla</taxon>
    </lineage>
</organism>
<accession>A0A0E9PUF3</accession>
<reference evidence="1" key="2">
    <citation type="journal article" date="2015" name="Fish Shellfish Immunol.">
        <title>Early steps in the European eel (Anguilla anguilla)-Vibrio vulnificus interaction in the gills: Role of the RtxA13 toxin.</title>
        <authorList>
            <person name="Callol A."/>
            <person name="Pajuelo D."/>
            <person name="Ebbesson L."/>
            <person name="Teles M."/>
            <person name="MacKenzie S."/>
            <person name="Amaro C."/>
        </authorList>
    </citation>
    <scope>NUCLEOTIDE SEQUENCE</scope>
</reference>
<proteinExistence type="predicted"/>
<protein>
    <submittedName>
        <fullName evidence="1">Uncharacterized protein</fullName>
    </submittedName>
</protein>
<dbReference type="EMBL" id="GBXM01100346">
    <property type="protein sequence ID" value="JAH08231.1"/>
    <property type="molecule type" value="Transcribed_RNA"/>
</dbReference>
<dbReference type="AlphaFoldDB" id="A0A0E9PUF3"/>